<reference evidence="3 4" key="1">
    <citation type="submission" date="2021-01" db="EMBL/GenBank/DDBJ databases">
        <title>Streptomyces acididurans sp. nov., isolated from a peat swamp forest soil.</title>
        <authorList>
            <person name="Chantavorakit T."/>
            <person name="Duangmal K."/>
        </authorList>
    </citation>
    <scope>NUCLEOTIDE SEQUENCE [LARGE SCALE GENOMIC DNA]</scope>
    <source>
        <strain evidence="3 4">KK5PA1</strain>
    </source>
</reference>
<gene>
    <name evidence="3" type="ORF">ITX44_29695</name>
</gene>
<dbReference type="Pfam" id="PF03640">
    <property type="entry name" value="Lipoprotein_15"/>
    <property type="match status" value="2"/>
</dbReference>
<feature type="chain" id="PRO_5045284019" description="Lipoprotein with Yx(FWY)xxD motif" evidence="2">
    <location>
        <begin position="25"/>
        <end position="202"/>
    </location>
</feature>
<feature type="compositionally biased region" description="Low complexity" evidence="1">
    <location>
        <begin position="53"/>
        <end position="72"/>
    </location>
</feature>
<dbReference type="PROSITE" id="PS51257">
    <property type="entry name" value="PROKAR_LIPOPROTEIN"/>
    <property type="match status" value="1"/>
</dbReference>
<organism evidence="3 4">
    <name type="scientific">Actinacidiphila acididurans</name>
    <dbReference type="NCBI Taxonomy" id="2784346"/>
    <lineage>
        <taxon>Bacteria</taxon>
        <taxon>Bacillati</taxon>
        <taxon>Actinomycetota</taxon>
        <taxon>Actinomycetes</taxon>
        <taxon>Kitasatosporales</taxon>
        <taxon>Streptomycetaceae</taxon>
        <taxon>Actinacidiphila</taxon>
    </lineage>
</organism>
<keyword evidence="2" id="KW-0732">Signal</keyword>
<evidence type="ECO:0000313" key="3">
    <source>
        <dbReference type="EMBL" id="MBM9508654.1"/>
    </source>
</evidence>
<accession>A0ABS2TZA3</accession>
<dbReference type="PANTHER" id="PTHR39335">
    <property type="entry name" value="BLL4220 PROTEIN"/>
    <property type="match status" value="1"/>
</dbReference>
<dbReference type="InterPro" id="IPR005297">
    <property type="entry name" value="Lipoprotein_repeat"/>
</dbReference>
<evidence type="ECO:0000256" key="2">
    <source>
        <dbReference type="SAM" id="SignalP"/>
    </source>
</evidence>
<dbReference type="PANTHER" id="PTHR39335:SF1">
    <property type="entry name" value="BLL4220 PROTEIN"/>
    <property type="match status" value="1"/>
</dbReference>
<evidence type="ECO:0000256" key="1">
    <source>
        <dbReference type="SAM" id="MobiDB-lite"/>
    </source>
</evidence>
<feature type="region of interest" description="Disordered" evidence="1">
    <location>
        <begin position="24"/>
        <end position="72"/>
    </location>
</feature>
<name>A0ABS2TZA3_9ACTN</name>
<feature type="signal peptide" evidence="2">
    <location>
        <begin position="1"/>
        <end position="24"/>
    </location>
</feature>
<keyword evidence="4" id="KW-1185">Reference proteome</keyword>
<evidence type="ECO:0008006" key="5">
    <source>
        <dbReference type="Google" id="ProtNLM"/>
    </source>
</evidence>
<feature type="compositionally biased region" description="Low complexity" evidence="1">
    <location>
        <begin position="24"/>
        <end position="43"/>
    </location>
</feature>
<protein>
    <recommendedName>
        <fullName evidence="5">Lipoprotein with Yx(FWY)xxD motif</fullName>
    </recommendedName>
</protein>
<comment type="caution">
    <text evidence="3">The sequence shown here is derived from an EMBL/GenBank/DDBJ whole genome shotgun (WGS) entry which is preliminary data.</text>
</comment>
<dbReference type="EMBL" id="JADKYB010000019">
    <property type="protein sequence ID" value="MBM9508654.1"/>
    <property type="molecule type" value="Genomic_DNA"/>
</dbReference>
<dbReference type="RefSeq" id="WP_205360896.1">
    <property type="nucleotide sequence ID" value="NZ_JADKYB010000019.1"/>
</dbReference>
<proteinExistence type="predicted"/>
<dbReference type="Proteomes" id="UP000749040">
    <property type="component" value="Unassembled WGS sequence"/>
</dbReference>
<evidence type="ECO:0000313" key="4">
    <source>
        <dbReference type="Proteomes" id="UP000749040"/>
    </source>
</evidence>
<sequence length="202" mass="19946">MKHTRVRAAVGGIVLAAAATTACSTDSGGSAAAPTASPSDTGTYAPADVAHEATTSPTTSPGATGTGPSATVTTKSVPLGTVLVNNRGRTLYVFQKDTTSTSTCTGTCAATWPPLLTSGKPAATGGVKSNLLSTSTRSGGAKQVTYNGHPLYMFSGDKTAGQTNGQGLTAFGAKWYVLGTNGKQITKTSSSASPTSGTSGGY</sequence>